<dbReference type="GO" id="GO:0005634">
    <property type="term" value="C:nucleus"/>
    <property type="evidence" value="ECO:0007669"/>
    <property type="project" value="UniProtKB-SubCell"/>
</dbReference>
<feature type="domain" description="Ribosome maturation protein SDO1/SBDS central" evidence="9">
    <location>
        <begin position="111"/>
        <end position="171"/>
    </location>
</feature>
<accession>A0A0K9PKM8</accession>
<evidence type="ECO:0000259" key="9">
    <source>
        <dbReference type="Pfam" id="PF09377"/>
    </source>
</evidence>
<dbReference type="Proteomes" id="UP000036987">
    <property type="component" value="Unassembled WGS sequence"/>
</dbReference>
<evidence type="ECO:0000256" key="6">
    <source>
        <dbReference type="ARBA" id="ARBA00023242"/>
    </source>
</evidence>
<name>A0A0K9PKM8_ZOSMR</name>
<dbReference type="InterPro" id="IPR039100">
    <property type="entry name" value="Sdo1/SBDS-like"/>
</dbReference>
<dbReference type="NCBIfam" id="TIGR00291">
    <property type="entry name" value="RNA_SBDS"/>
    <property type="match status" value="1"/>
</dbReference>
<dbReference type="Pfam" id="PF09377">
    <property type="entry name" value="SBDS_domain_II"/>
    <property type="match status" value="1"/>
</dbReference>
<dbReference type="STRING" id="29655.A0A0K9PKM8"/>
<dbReference type="Gene3D" id="3.30.70.240">
    <property type="match status" value="1"/>
</dbReference>
<dbReference type="GO" id="GO:0005737">
    <property type="term" value="C:cytoplasm"/>
    <property type="evidence" value="ECO:0007669"/>
    <property type="project" value="UniProtKB-SubCell"/>
</dbReference>
<reference evidence="12" key="1">
    <citation type="journal article" date="2016" name="Nature">
        <title>The genome of the seagrass Zostera marina reveals angiosperm adaptation to the sea.</title>
        <authorList>
            <person name="Olsen J.L."/>
            <person name="Rouze P."/>
            <person name="Verhelst B."/>
            <person name="Lin Y.-C."/>
            <person name="Bayer T."/>
            <person name="Collen J."/>
            <person name="Dattolo E."/>
            <person name="De Paoli E."/>
            <person name="Dittami S."/>
            <person name="Maumus F."/>
            <person name="Michel G."/>
            <person name="Kersting A."/>
            <person name="Lauritano C."/>
            <person name="Lohaus R."/>
            <person name="Toepel M."/>
            <person name="Tonon T."/>
            <person name="Vanneste K."/>
            <person name="Amirebrahimi M."/>
            <person name="Brakel J."/>
            <person name="Bostroem C."/>
            <person name="Chovatia M."/>
            <person name="Grimwood J."/>
            <person name="Jenkins J.W."/>
            <person name="Jueterbock A."/>
            <person name="Mraz A."/>
            <person name="Stam W.T."/>
            <person name="Tice H."/>
            <person name="Bornberg-Bauer E."/>
            <person name="Green P.J."/>
            <person name="Pearson G.A."/>
            <person name="Procaccini G."/>
            <person name="Duarte C.M."/>
            <person name="Schmutz J."/>
            <person name="Reusch T.B.H."/>
            <person name="Van de Peer Y."/>
        </authorList>
    </citation>
    <scope>NUCLEOTIDE SEQUENCE [LARGE SCALE GENOMIC DNA]</scope>
    <source>
        <strain evidence="12">cv. Finnish</strain>
    </source>
</reference>
<evidence type="ECO:0000259" key="8">
    <source>
        <dbReference type="Pfam" id="PF01172"/>
    </source>
</evidence>
<feature type="domain" description="Ribosome maturation protein SDO1/SBDS C-terminal" evidence="10">
    <location>
        <begin position="174"/>
        <end position="239"/>
    </location>
</feature>
<comment type="similarity">
    <text evidence="3">Belongs to the SDO1/SBDS family.</text>
</comment>
<dbReference type="InterPro" id="IPR018023">
    <property type="entry name" value="Ribosome_mat_SBDS_CS"/>
</dbReference>
<dbReference type="PANTHER" id="PTHR10927">
    <property type="entry name" value="RIBOSOME MATURATION PROTEIN SBDS"/>
    <property type="match status" value="1"/>
</dbReference>
<keyword evidence="6" id="KW-0539">Nucleus</keyword>
<dbReference type="InterPro" id="IPR036786">
    <property type="entry name" value="Ribosome_mat_SBDS_N_sf"/>
</dbReference>
<dbReference type="EMBL" id="LFYR01000811">
    <property type="protein sequence ID" value="KMZ68795.1"/>
    <property type="molecule type" value="Genomic_DNA"/>
</dbReference>
<dbReference type="Pfam" id="PF01172">
    <property type="entry name" value="SBDS_N"/>
    <property type="match status" value="1"/>
</dbReference>
<sequence length="353" mass="40717">MSRKLGQPIGQKRLTNVAIVRIKKLGFRFEVACYKNKVLSWRSGVEKDLDEVLQSRIVYSNVSKGILAKTKDLISAFGVCDQNAICLEILDKGELQVAGKERESQLSIQFRDIATIVMQKTVNTETQRPYTITMIEQLMHGIHFAVDPRNSSKKQSLVVIRELQKKFPIKRSPMRLRIIVPNKNVTSFKEKLDPWDSKIESDNESGNQTFIICELDPGHFRDCDKLVRNLQGRLEILDVSMDGEGDTDIDHFDETDDFHPKPSKQMKESITQVTEKMKNNKIEDREKQVKQNRCSTCDVIVGDAKQYREHFKSDWHKHNLKRKTRQLPPVSPEECATDMDMVDTKGSLKDYNF</sequence>
<evidence type="ECO:0000256" key="3">
    <source>
        <dbReference type="ARBA" id="ARBA00007433"/>
    </source>
</evidence>
<evidence type="ECO:0000256" key="1">
    <source>
        <dbReference type="ARBA" id="ARBA00004123"/>
    </source>
</evidence>
<dbReference type="InterPro" id="IPR037188">
    <property type="entry name" value="Sdo1/SBDS_central_sf"/>
</dbReference>
<dbReference type="SUPFAM" id="SSF109728">
    <property type="entry name" value="Hypothetical protein AF0491, middle domain"/>
    <property type="match status" value="1"/>
</dbReference>
<dbReference type="OrthoDB" id="10253092at2759"/>
<evidence type="ECO:0000313" key="12">
    <source>
        <dbReference type="Proteomes" id="UP000036987"/>
    </source>
</evidence>
<evidence type="ECO:0000256" key="4">
    <source>
        <dbReference type="ARBA" id="ARBA00022490"/>
    </source>
</evidence>
<dbReference type="InterPro" id="IPR002140">
    <property type="entry name" value="Sdo1/SBDS"/>
</dbReference>
<dbReference type="FunFam" id="1.10.10.900:FF:000001">
    <property type="entry name" value="SBDS, ribosome maturation factor"/>
    <property type="match status" value="1"/>
</dbReference>
<comment type="subcellular location">
    <subcellularLocation>
        <location evidence="2">Cytoplasm</location>
    </subcellularLocation>
    <subcellularLocation>
        <location evidence="1">Nucleus</location>
    </subcellularLocation>
</comment>
<dbReference type="PROSITE" id="PS01267">
    <property type="entry name" value="UPF0023"/>
    <property type="match status" value="1"/>
</dbReference>
<comment type="subunit">
    <text evidence="7">Associates with the 60S ribosomal subunit.</text>
</comment>
<dbReference type="InterPro" id="IPR018978">
    <property type="entry name" value="SDO1/SBDS_central"/>
</dbReference>
<evidence type="ECO:0000313" key="11">
    <source>
        <dbReference type="EMBL" id="KMZ68795.1"/>
    </source>
</evidence>
<dbReference type="InterPro" id="IPR036236">
    <property type="entry name" value="Znf_C2H2_sf"/>
</dbReference>
<dbReference type="Gene3D" id="3.30.160.60">
    <property type="entry name" value="Classic Zinc Finger"/>
    <property type="match status" value="1"/>
</dbReference>
<dbReference type="Gene3D" id="3.30.1250.10">
    <property type="entry name" value="Ribosome maturation protein SBDS, N-terminal domain"/>
    <property type="match status" value="1"/>
</dbReference>
<keyword evidence="12" id="KW-1185">Reference proteome</keyword>
<dbReference type="SUPFAM" id="SSF89895">
    <property type="entry name" value="FYSH domain"/>
    <property type="match status" value="1"/>
</dbReference>
<protein>
    <submittedName>
        <fullName evidence="11">Putative Ribosome maturation protein SBDS</fullName>
    </submittedName>
</protein>
<dbReference type="InterPro" id="IPR046928">
    <property type="entry name" value="SDO1/SBDS_C"/>
</dbReference>
<dbReference type="InterPro" id="IPR019783">
    <property type="entry name" value="SDO1/SBDS_N"/>
</dbReference>
<keyword evidence="4" id="KW-0963">Cytoplasm</keyword>
<dbReference type="Pfam" id="PF20268">
    <property type="entry name" value="SBDS_C"/>
    <property type="match status" value="1"/>
</dbReference>
<dbReference type="OMA" id="CYKNKVF"/>
<dbReference type="SUPFAM" id="SSF57667">
    <property type="entry name" value="beta-beta-alpha zinc fingers"/>
    <property type="match status" value="1"/>
</dbReference>
<keyword evidence="5" id="KW-0690">Ribosome biogenesis</keyword>
<evidence type="ECO:0000256" key="7">
    <source>
        <dbReference type="ARBA" id="ARBA00049708"/>
    </source>
</evidence>
<evidence type="ECO:0000256" key="5">
    <source>
        <dbReference type="ARBA" id="ARBA00022517"/>
    </source>
</evidence>
<dbReference type="GO" id="GO:0042256">
    <property type="term" value="P:cytosolic ribosome assembly"/>
    <property type="evidence" value="ECO:0007669"/>
    <property type="project" value="InterPro"/>
</dbReference>
<feature type="domain" description="Ribosome maturation protein SDO1/SBDS N-terminal" evidence="8">
    <location>
        <begin position="16"/>
        <end position="102"/>
    </location>
</feature>
<organism evidence="11 12">
    <name type="scientific">Zostera marina</name>
    <name type="common">Eelgrass</name>
    <dbReference type="NCBI Taxonomy" id="29655"/>
    <lineage>
        <taxon>Eukaryota</taxon>
        <taxon>Viridiplantae</taxon>
        <taxon>Streptophyta</taxon>
        <taxon>Embryophyta</taxon>
        <taxon>Tracheophyta</taxon>
        <taxon>Spermatophyta</taxon>
        <taxon>Magnoliopsida</taxon>
        <taxon>Liliopsida</taxon>
        <taxon>Zosteraceae</taxon>
        <taxon>Zostera</taxon>
    </lineage>
</organism>
<dbReference type="Gene3D" id="1.10.10.900">
    <property type="entry name" value="SBDS protein C-terminal domain, subdomain 1"/>
    <property type="match status" value="1"/>
</dbReference>
<evidence type="ECO:0000256" key="2">
    <source>
        <dbReference type="ARBA" id="ARBA00004496"/>
    </source>
</evidence>
<dbReference type="AlphaFoldDB" id="A0A0K9PKM8"/>
<comment type="caution">
    <text evidence="11">The sequence shown here is derived from an EMBL/GenBank/DDBJ whole genome shotgun (WGS) entry which is preliminary data.</text>
</comment>
<proteinExistence type="inferred from homology"/>
<evidence type="ECO:0000259" key="10">
    <source>
        <dbReference type="Pfam" id="PF20268"/>
    </source>
</evidence>
<gene>
    <name evidence="11" type="ORF">ZOSMA_22G00890</name>
</gene>
<dbReference type="PANTHER" id="PTHR10927:SF1">
    <property type="entry name" value="RIBOSOME MATURATION PROTEIN SBDS"/>
    <property type="match status" value="1"/>
</dbReference>